<sequence>MRMTALQVQCGRSWPLFCPTVRCSAFACSCPAFTPGSVQIRSCDLCGHGWVAHGLEKLPAPPTSGPVEVVLPGLVFDLGALVLYRAQAVPVRLKILLDRLFSVLTPDQVSNILNSLGWSLGDYVRGYMLQGPGGSVLDRWVMVTPEEELLLFKQFLRFGETRPIVEMMAPQGLDATDLTFGPETKPAPKSCQQDPRSPERALVRIKSSQDPSGLLEDNNNYLENVPGGLSSLLPFHSLQSDPCKQELLLQRGAPEHDGTSPFTPALIPSLTRSSFSPSVPSSPSSPLQKSSSPLQPLPSFSSSFCPSSRSSSSSSLHPVKFLSSQLHPLPTSLCSFSPPFPAGGRKGRVHCGVCGKSFYDKGTLKIHYNAVHLKIKHRCTVTGCTMVFSSLRSRNRHSSNPNPRLHTGAHRDTHGDPASHDPTKNFQERRLLRDRSFRKFSWFSGFNAATMKKAPIRSRFEADCDITADNNQVFILNRPQTPPLDSPPSCSSFGQLLSDFSCSLSGQRSAGPLPKKKSRKSSMPVKIEREMTERRKLQEEEES</sequence>
<dbReference type="PANTHER" id="PTHR15021:SF0">
    <property type="entry name" value="DISCO-RELATED, ISOFORM A-RELATED"/>
    <property type="match status" value="1"/>
</dbReference>
<feature type="compositionally biased region" description="Basic and acidic residues" evidence="2">
    <location>
        <begin position="409"/>
        <end position="427"/>
    </location>
</feature>
<dbReference type="GO" id="GO:0008270">
    <property type="term" value="F:zinc ion binding"/>
    <property type="evidence" value="ECO:0007669"/>
    <property type="project" value="UniProtKB-KW"/>
</dbReference>
<protein>
    <submittedName>
        <fullName evidence="4">Zinc finger protein basonuclin-2</fullName>
    </submittedName>
</protein>
<dbReference type="SMART" id="SM00355">
    <property type="entry name" value="ZnF_C2H2"/>
    <property type="match status" value="2"/>
</dbReference>
<evidence type="ECO:0000313" key="4">
    <source>
        <dbReference type="EMBL" id="KAF6738140.1"/>
    </source>
</evidence>
<dbReference type="PROSITE" id="PS00028">
    <property type="entry name" value="ZINC_FINGER_C2H2_1"/>
    <property type="match status" value="1"/>
</dbReference>
<keyword evidence="1" id="KW-0863">Zinc-finger</keyword>
<dbReference type="GO" id="GO:0005634">
    <property type="term" value="C:nucleus"/>
    <property type="evidence" value="ECO:0007669"/>
    <property type="project" value="TreeGrafter"/>
</dbReference>
<feature type="region of interest" description="Disordered" evidence="2">
    <location>
        <begin position="504"/>
        <end position="543"/>
    </location>
</feature>
<dbReference type="Proteomes" id="UP000646548">
    <property type="component" value="Unassembled WGS sequence"/>
</dbReference>
<evidence type="ECO:0000313" key="5">
    <source>
        <dbReference type="Proteomes" id="UP000646548"/>
    </source>
</evidence>
<feature type="compositionally biased region" description="Basic and acidic residues" evidence="2">
    <location>
        <begin position="526"/>
        <end position="543"/>
    </location>
</feature>
<feature type="region of interest" description="Disordered" evidence="2">
    <location>
        <begin position="273"/>
        <end position="294"/>
    </location>
</feature>
<proteinExistence type="predicted"/>
<dbReference type="GO" id="GO:0006355">
    <property type="term" value="P:regulation of DNA-templated transcription"/>
    <property type="evidence" value="ECO:0007669"/>
    <property type="project" value="TreeGrafter"/>
</dbReference>
<gene>
    <name evidence="4" type="ORF">FQA47_014504</name>
</gene>
<dbReference type="InterPro" id="IPR040436">
    <property type="entry name" value="Disconnected-like"/>
</dbReference>
<organism evidence="4 5">
    <name type="scientific">Oryzias melastigma</name>
    <name type="common">Marine medaka</name>
    <dbReference type="NCBI Taxonomy" id="30732"/>
    <lineage>
        <taxon>Eukaryota</taxon>
        <taxon>Metazoa</taxon>
        <taxon>Chordata</taxon>
        <taxon>Craniata</taxon>
        <taxon>Vertebrata</taxon>
        <taxon>Euteleostomi</taxon>
        <taxon>Actinopterygii</taxon>
        <taxon>Neopterygii</taxon>
        <taxon>Teleostei</taxon>
        <taxon>Neoteleostei</taxon>
        <taxon>Acanthomorphata</taxon>
        <taxon>Ovalentaria</taxon>
        <taxon>Atherinomorphae</taxon>
        <taxon>Beloniformes</taxon>
        <taxon>Adrianichthyidae</taxon>
        <taxon>Oryziinae</taxon>
        <taxon>Oryzias</taxon>
    </lineage>
</organism>
<feature type="domain" description="C2H2-type" evidence="3">
    <location>
        <begin position="349"/>
        <end position="377"/>
    </location>
</feature>
<feature type="region of interest" description="Disordered" evidence="2">
    <location>
        <begin position="392"/>
        <end position="427"/>
    </location>
</feature>
<dbReference type="AlphaFoldDB" id="A0A834FPX3"/>
<reference evidence="4" key="1">
    <citation type="journal article" name="BMC Genomics">
        <title>Long-read sequencing and de novo genome assembly of marine medaka (Oryzias melastigma).</title>
        <authorList>
            <person name="Liang P."/>
            <person name="Saqib H.S.A."/>
            <person name="Ni X."/>
            <person name="Shen Y."/>
        </authorList>
    </citation>
    <scope>NUCLEOTIDE SEQUENCE</scope>
    <source>
        <strain evidence="4">Bigg-433</strain>
    </source>
</reference>
<dbReference type="PANTHER" id="PTHR15021">
    <property type="entry name" value="DISCONNECTED-RELATED"/>
    <property type="match status" value="1"/>
</dbReference>
<keyword evidence="1" id="KW-0479">Metal-binding</keyword>
<name>A0A834FPX3_ORYME</name>
<evidence type="ECO:0000256" key="1">
    <source>
        <dbReference type="PROSITE-ProRule" id="PRU00042"/>
    </source>
</evidence>
<dbReference type="EMBL" id="WKFB01000035">
    <property type="protein sequence ID" value="KAF6738140.1"/>
    <property type="molecule type" value="Genomic_DNA"/>
</dbReference>
<dbReference type="PROSITE" id="PS50157">
    <property type="entry name" value="ZINC_FINGER_C2H2_2"/>
    <property type="match status" value="1"/>
</dbReference>
<dbReference type="Gene3D" id="3.30.160.60">
    <property type="entry name" value="Classic Zinc Finger"/>
    <property type="match status" value="1"/>
</dbReference>
<dbReference type="InterPro" id="IPR013087">
    <property type="entry name" value="Znf_C2H2_type"/>
</dbReference>
<evidence type="ECO:0000259" key="3">
    <source>
        <dbReference type="PROSITE" id="PS50157"/>
    </source>
</evidence>
<feature type="region of interest" description="Disordered" evidence="2">
    <location>
        <begin position="175"/>
        <end position="199"/>
    </location>
</feature>
<evidence type="ECO:0000256" key="2">
    <source>
        <dbReference type="SAM" id="MobiDB-lite"/>
    </source>
</evidence>
<accession>A0A834FPX3</accession>
<keyword evidence="1" id="KW-0862">Zinc</keyword>
<comment type="caution">
    <text evidence="4">The sequence shown here is derived from an EMBL/GenBank/DDBJ whole genome shotgun (WGS) entry which is preliminary data.</text>
</comment>